<feature type="region of interest" description="Disordered" evidence="1">
    <location>
        <begin position="1"/>
        <end position="85"/>
    </location>
</feature>
<feature type="compositionally biased region" description="Basic and acidic residues" evidence="1">
    <location>
        <begin position="596"/>
        <end position="606"/>
    </location>
</feature>
<feature type="compositionally biased region" description="Low complexity" evidence="1">
    <location>
        <begin position="673"/>
        <end position="687"/>
    </location>
</feature>
<feature type="compositionally biased region" description="Polar residues" evidence="1">
    <location>
        <begin position="264"/>
        <end position="273"/>
    </location>
</feature>
<feature type="compositionally biased region" description="Basic and acidic residues" evidence="1">
    <location>
        <begin position="924"/>
        <end position="942"/>
    </location>
</feature>
<dbReference type="PANTHER" id="PTHR22934">
    <property type="entry name" value="PROTEIN ESC1/WETA-RELATED"/>
    <property type="match status" value="1"/>
</dbReference>
<dbReference type="VEuPathDB" id="VectorBase:LLONM1_001334"/>
<organism evidence="2">
    <name type="scientific">Lutzomyia longipalpis</name>
    <name type="common">Sand fly</name>
    <dbReference type="NCBI Taxonomy" id="7200"/>
    <lineage>
        <taxon>Eukaryota</taxon>
        <taxon>Metazoa</taxon>
        <taxon>Ecdysozoa</taxon>
        <taxon>Arthropoda</taxon>
        <taxon>Hexapoda</taxon>
        <taxon>Insecta</taxon>
        <taxon>Pterygota</taxon>
        <taxon>Neoptera</taxon>
        <taxon>Endopterygota</taxon>
        <taxon>Diptera</taxon>
        <taxon>Nematocera</taxon>
        <taxon>Psychodoidea</taxon>
        <taxon>Psychodidae</taxon>
        <taxon>Lutzomyia</taxon>
        <taxon>Lutzomyia</taxon>
    </lineage>
</organism>
<feature type="compositionally biased region" description="Polar residues" evidence="1">
    <location>
        <begin position="637"/>
        <end position="648"/>
    </location>
</feature>
<reference evidence="2" key="1">
    <citation type="journal article" date="2020" name="BMC">
        <title>Leishmania infection induces a limited differential gene expression in the sand fly midgut.</title>
        <authorList>
            <person name="Coutinho-Abreu I.V."/>
            <person name="Serafim T.D."/>
            <person name="Meneses C."/>
            <person name="Kamhawi S."/>
            <person name="Oliveira F."/>
            <person name="Valenzuela J.G."/>
        </authorList>
    </citation>
    <scope>NUCLEOTIDE SEQUENCE</scope>
    <source>
        <strain evidence="2">Jacobina</strain>
        <tissue evidence="2">Midgut</tissue>
    </source>
</reference>
<feature type="region of interest" description="Disordered" evidence="1">
    <location>
        <begin position="794"/>
        <end position="833"/>
    </location>
</feature>
<feature type="region of interest" description="Disordered" evidence="1">
    <location>
        <begin position="161"/>
        <end position="295"/>
    </location>
</feature>
<feature type="compositionally biased region" description="Polar residues" evidence="1">
    <location>
        <begin position="800"/>
        <end position="815"/>
    </location>
</feature>
<dbReference type="EMBL" id="GITU01004040">
    <property type="protein sequence ID" value="MBC1172743.1"/>
    <property type="molecule type" value="Transcribed_RNA"/>
</dbReference>
<name>A0A7G3AMP4_LUTLO</name>
<feature type="region of interest" description="Disordered" evidence="1">
    <location>
        <begin position="1008"/>
        <end position="1123"/>
    </location>
</feature>
<dbReference type="AlphaFoldDB" id="A0A7G3AMP4"/>
<proteinExistence type="predicted"/>
<protein>
    <submittedName>
        <fullName evidence="2">Uncharacterized protein</fullName>
    </submittedName>
</protein>
<feature type="region of interest" description="Disordered" evidence="1">
    <location>
        <begin position="905"/>
        <end position="983"/>
    </location>
</feature>
<dbReference type="PANTHER" id="PTHR22934:SF23">
    <property type="entry name" value="ZF-C3H1 DOMAIN-CONTAINING PROTEIN"/>
    <property type="match status" value="1"/>
</dbReference>
<evidence type="ECO:0000256" key="1">
    <source>
        <dbReference type="SAM" id="MobiDB-lite"/>
    </source>
</evidence>
<feature type="compositionally biased region" description="Low complexity" evidence="1">
    <location>
        <begin position="959"/>
        <end position="975"/>
    </location>
</feature>
<feature type="region of interest" description="Disordered" evidence="1">
    <location>
        <begin position="579"/>
        <end position="649"/>
    </location>
</feature>
<feature type="compositionally biased region" description="Polar residues" evidence="1">
    <location>
        <begin position="1091"/>
        <end position="1123"/>
    </location>
</feature>
<sequence length="1147" mass="125819">MEVTAAAGNGVGDLLKGTTEGLSKREKCNRNAEVACSGGAAGEEFGGESSDSMEKCDVSPENSAKKDTPPEANGGPPSRMTTSASAILAQQPQLPGNVQYGEIPKSISLFEVCAPNQEGPQPAPPSPKHAMAFTIDFGGRADEQRYRSMYEKFQNRHRRGVSLTKFDVPPPPARTKIPMSAKLPRKQIPTPTPAPTAPSAPEKTAGVKLRDKSRLQAPQDASKRHSWSPRSSTAVQAAAPPPEIRTKFTPRSLTLAKALEGKKSSTPLTSEASSVEEIPCPVPPLQDSLHPGEDQVSEAGTYTLDADNYTEEQKERMNIDLPEDLEVLKISESPGATKPERPTCFETNLETFDYDLSSQRDVDGDNNLVVVEEGIAGSPKEGKSGKRRNVLEISCSHETSTAKPKVSYLERLKNRVKNISDRTFHKSRSPDKLLPSPDVGTFTSVTTSGILSVKPTLESNPRLTRRNSLTKSQIDNSEYVQGVSRLNVVAGGVSSGGESVRSSPKRGMESAIKSAATKSDWIQEWARHARQHSAQMSRSYTFESPTTEEGLPGAFAADGMSRSGYEGGAFARGQIGRSSMRGRFDYGGSGGGYNEVPERRRREVLENRPPVSPTKIPSPVGTLQRRPRSRSSSTRSHQGSQTDLSNDTDVYLQKTAAAITTLQKIHRDSLQNSPKSPESPKIISPESGRSAEEYLLLQLARMHKYHRRNHSLDGTEGAAPPLVEFRRHARHHSYESSENLPPRPMRTALQSFIDGERGTDFGDVVARRRPELIKHTSASAAAAKEAIAQQQQKAQCSPIRRSTSFSAKTPNQTGTPRMPSKIPPKTQSIQKSASSSNFRTVVATYGDDDIMEFIINDNVDLDVGQLSSGSDLSGQEEEEFGAPAKPITNTRCNKAFLMRMEQNRRPVAHQGAKPGAIACPNTPEMRRREPNVRTSFRERMSMPRDSSLNRMKQDLARRQQPQPQQQQQQPKEQQQLAKVQPRYMDISKYKPVTGANFLKKDESKSYLLHREVKKSPSSASVNLNRGDAQRASNRSVKSAGMRPSSGKKEPPAPQKQAKEAELAMWKRRASYDPMKAALEGKRKQDEARRLAQQQQSKLGESSSAVLRSQSFHSGVSSQLKANQMAKTTIENQWTTLALSDSSDDNES</sequence>
<feature type="compositionally biased region" description="Basic and acidic residues" evidence="1">
    <location>
        <begin position="1046"/>
        <end position="1061"/>
    </location>
</feature>
<feature type="compositionally biased region" description="Basic and acidic residues" evidence="1">
    <location>
        <begin position="52"/>
        <end position="69"/>
    </location>
</feature>
<feature type="compositionally biased region" description="Basic and acidic residues" evidence="1">
    <location>
        <begin position="1078"/>
        <end position="1089"/>
    </location>
</feature>
<dbReference type="InterPro" id="IPR040112">
    <property type="entry name" value="WetA"/>
</dbReference>
<feature type="region of interest" description="Disordered" evidence="1">
    <location>
        <begin position="667"/>
        <end position="687"/>
    </location>
</feature>
<evidence type="ECO:0000313" key="2">
    <source>
        <dbReference type="EMBL" id="MBC1172743.1"/>
    </source>
</evidence>
<accession>A0A7G3AMP4</accession>